<evidence type="ECO:0000313" key="3">
    <source>
        <dbReference type="EnsemblPlants" id="PNT76216"/>
    </source>
</evidence>
<keyword evidence="4" id="KW-1185">Reference proteome</keyword>
<dbReference type="AlphaFoldDB" id="A0A2K2DPK5"/>
<evidence type="ECO:0000313" key="2">
    <source>
        <dbReference type="EMBL" id="PNT76216.1"/>
    </source>
</evidence>
<reference evidence="3" key="3">
    <citation type="submission" date="2018-08" db="UniProtKB">
        <authorList>
            <consortium name="EnsemblPlants"/>
        </authorList>
    </citation>
    <scope>IDENTIFICATION</scope>
    <source>
        <strain evidence="3">cv. Bd21</strain>
    </source>
</reference>
<dbReference type="Gramene" id="PNT76216">
    <property type="protein sequence ID" value="PNT76216"/>
    <property type="gene ID" value="BRADI_1g45872v3"/>
</dbReference>
<reference evidence="2 3" key="1">
    <citation type="journal article" date="2010" name="Nature">
        <title>Genome sequencing and analysis of the model grass Brachypodium distachyon.</title>
        <authorList>
            <consortium name="International Brachypodium Initiative"/>
        </authorList>
    </citation>
    <scope>NUCLEOTIDE SEQUENCE [LARGE SCALE GENOMIC DNA]</scope>
    <source>
        <strain evidence="2 3">Bd21</strain>
    </source>
</reference>
<protein>
    <submittedName>
        <fullName evidence="2 3">Uncharacterized protein</fullName>
    </submittedName>
</protein>
<dbReference type="EnsemblPlants" id="PNT76216">
    <property type="protein sequence ID" value="PNT76216"/>
    <property type="gene ID" value="BRADI_1g45872v3"/>
</dbReference>
<evidence type="ECO:0000256" key="1">
    <source>
        <dbReference type="SAM" id="MobiDB-lite"/>
    </source>
</evidence>
<organism evidence="2">
    <name type="scientific">Brachypodium distachyon</name>
    <name type="common">Purple false brome</name>
    <name type="synonym">Trachynia distachya</name>
    <dbReference type="NCBI Taxonomy" id="15368"/>
    <lineage>
        <taxon>Eukaryota</taxon>
        <taxon>Viridiplantae</taxon>
        <taxon>Streptophyta</taxon>
        <taxon>Embryophyta</taxon>
        <taxon>Tracheophyta</taxon>
        <taxon>Spermatophyta</taxon>
        <taxon>Magnoliopsida</taxon>
        <taxon>Liliopsida</taxon>
        <taxon>Poales</taxon>
        <taxon>Poaceae</taxon>
        <taxon>BOP clade</taxon>
        <taxon>Pooideae</taxon>
        <taxon>Stipodae</taxon>
        <taxon>Brachypodieae</taxon>
        <taxon>Brachypodium</taxon>
    </lineage>
</organism>
<reference evidence="2" key="2">
    <citation type="submission" date="2017-06" db="EMBL/GenBank/DDBJ databases">
        <title>WGS assembly of Brachypodium distachyon.</title>
        <authorList>
            <consortium name="The International Brachypodium Initiative"/>
            <person name="Lucas S."/>
            <person name="Harmon-Smith M."/>
            <person name="Lail K."/>
            <person name="Tice H."/>
            <person name="Grimwood J."/>
            <person name="Bruce D."/>
            <person name="Barry K."/>
            <person name="Shu S."/>
            <person name="Lindquist E."/>
            <person name="Wang M."/>
            <person name="Pitluck S."/>
            <person name="Vogel J.P."/>
            <person name="Garvin D.F."/>
            <person name="Mockler T.C."/>
            <person name="Schmutz J."/>
            <person name="Rokhsar D."/>
            <person name="Bevan M.W."/>
        </authorList>
    </citation>
    <scope>NUCLEOTIDE SEQUENCE</scope>
    <source>
        <strain evidence="2">Bd21</strain>
    </source>
</reference>
<feature type="region of interest" description="Disordered" evidence="1">
    <location>
        <begin position="1"/>
        <end position="84"/>
    </location>
</feature>
<dbReference type="EMBL" id="CM000880">
    <property type="protein sequence ID" value="PNT76216.1"/>
    <property type="molecule type" value="Genomic_DNA"/>
</dbReference>
<feature type="compositionally biased region" description="Basic residues" evidence="1">
    <location>
        <begin position="45"/>
        <end position="60"/>
    </location>
</feature>
<dbReference type="Proteomes" id="UP000008810">
    <property type="component" value="Chromosome 1"/>
</dbReference>
<proteinExistence type="predicted"/>
<gene>
    <name evidence="2" type="ORF">BRADI_1g45872v3</name>
</gene>
<feature type="compositionally biased region" description="Basic residues" evidence="1">
    <location>
        <begin position="1"/>
        <end position="11"/>
    </location>
</feature>
<name>A0A2K2DPK5_BRADI</name>
<evidence type="ECO:0000313" key="4">
    <source>
        <dbReference type="Proteomes" id="UP000008810"/>
    </source>
</evidence>
<dbReference type="InParanoid" id="A0A2K2DPK5"/>
<accession>A0A2K2DPK5</accession>
<sequence>MPGRHRPRLPKPRPATSDPVPARPPGSDPKAPGAAATTMEPRAGRPCRARGHLQPIRRIRSPPLWGPAAALNPRSPSSRQHTPPLVRSLSLSLGLSLTLSLTPWWPTRGRRWWHSLVRAAVPAPPGSNCCNRSVES</sequence>